<gene>
    <name evidence="2" type="ORF">MFMK1_003571</name>
</gene>
<protein>
    <recommendedName>
        <fullName evidence="4">Photosystem II reaction center X protein</fullName>
    </recommendedName>
</protein>
<evidence type="ECO:0000256" key="1">
    <source>
        <dbReference type="SAM" id="Phobius"/>
    </source>
</evidence>
<sequence>MDVMGIIAFSTALPLAGSALFFAIIAQSKFSRNTRTAKTLPQNSK</sequence>
<proteinExistence type="predicted"/>
<organism evidence="2 3">
    <name type="scientific">Metallumcola ferriviriculae</name>
    <dbReference type="NCBI Taxonomy" id="3039180"/>
    <lineage>
        <taxon>Bacteria</taxon>
        <taxon>Bacillati</taxon>
        <taxon>Bacillota</taxon>
        <taxon>Clostridia</taxon>
        <taxon>Neomoorellales</taxon>
        <taxon>Desulfitibacteraceae</taxon>
        <taxon>Metallumcola</taxon>
    </lineage>
</organism>
<dbReference type="EMBL" id="CP121694">
    <property type="protein sequence ID" value="WRO23703.1"/>
    <property type="molecule type" value="Genomic_DNA"/>
</dbReference>
<evidence type="ECO:0000313" key="2">
    <source>
        <dbReference type="EMBL" id="WRO23703.1"/>
    </source>
</evidence>
<dbReference type="AlphaFoldDB" id="A0AAU0UTD1"/>
<reference evidence="2 3" key="1">
    <citation type="submission" date="2023-04" db="EMBL/GenBank/DDBJ databases">
        <authorList>
            <person name="Hsu D."/>
        </authorList>
    </citation>
    <scope>NUCLEOTIDE SEQUENCE [LARGE SCALE GENOMIC DNA]</scope>
    <source>
        <strain evidence="2 3">MK1</strain>
    </source>
</reference>
<name>A0AAU0UTD1_9FIRM</name>
<dbReference type="KEGG" id="dbc:MFMK1_003571"/>
<feature type="transmembrane region" description="Helical" evidence="1">
    <location>
        <begin position="6"/>
        <end position="26"/>
    </location>
</feature>
<keyword evidence="1" id="KW-0812">Transmembrane</keyword>
<dbReference type="Proteomes" id="UP001329915">
    <property type="component" value="Chromosome"/>
</dbReference>
<keyword evidence="3" id="KW-1185">Reference proteome</keyword>
<keyword evidence="1" id="KW-1133">Transmembrane helix</keyword>
<accession>A0AAU0UTD1</accession>
<dbReference type="RefSeq" id="WP_366923079.1">
    <property type="nucleotide sequence ID" value="NZ_CP121694.1"/>
</dbReference>
<keyword evidence="1" id="KW-0472">Membrane</keyword>
<evidence type="ECO:0008006" key="4">
    <source>
        <dbReference type="Google" id="ProtNLM"/>
    </source>
</evidence>
<evidence type="ECO:0000313" key="3">
    <source>
        <dbReference type="Proteomes" id="UP001329915"/>
    </source>
</evidence>